<dbReference type="InterPro" id="IPR033882">
    <property type="entry name" value="DDI1_N"/>
</dbReference>
<dbReference type="Pfam" id="PF24669">
    <property type="entry name" value="Ddi2_HDD"/>
    <property type="match status" value="1"/>
</dbReference>
<keyword evidence="9" id="KW-1185">Reference proteome</keyword>
<reference evidence="8" key="1">
    <citation type="submission" date="2020-11" db="EMBL/GenBank/DDBJ databases">
        <title>Gallus gallus (Chicken) genome, bGalGal1, GRCg7b, maternal haplotype autosomes + Z &amp; W.</title>
        <authorList>
            <person name="Warren W."/>
            <person name="Formenti G."/>
            <person name="Fedrigo O."/>
            <person name="Haase B."/>
            <person name="Mountcastle J."/>
            <person name="Balacco J."/>
            <person name="Tracey A."/>
            <person name="Schneider V."/>
            <person name="Okimoto R."/>
            <person name="Cheng H."/>
            <person name="Hawken R."/>
            <person name="Howe K."/>
            <person name="Jarvis E.D."/>
        </authorList>
    </citation>
    <scope>NUCLEOTIDE SEQUENCE [LARGE SCALE GENOMIC DNA]</scope>
    <source>
        <strain evidence="8">Broiler</strain>
    </source>
</reference>
<dbReference type="RefSeq" id="XP_015152776.1">
    <property type="nucleotide sequence ID" value="XM_015297290.4"/>
</dbReference>
<dbReference type="Gene3D" id="3.10.20.90">
    <property type="entry name" value="Phosphatidylinositol 3-kinase Catalytic Subunit, Chain A, domain 1"/>
    <property type="match status" value="1"/>
</dbReference>
<feature type="compositionally biased region" description="Polar residues" evidence="7">
    <location>
        <begin position="910"/>
        <end position="928"/>
    </location>
</feature>
<dbReference type="GeneTree" id="ENSGT00950000182999"/>
<protein>
    <submittedName>
        <fullName evidence="8">DNA damage inducible 1 homolog 2</fullName>
    </submittedName>
</protein>
<reference evidence="8" key="3">
    <citation type="submission" date="2025-09" db="UniProtKB">
        <authorList>
            <consortium name="Ensembl"/>
        </authorList>
    </citation>
    <scope>IDENTIFICATION</scope>
    <source>
        <strain evidence="8">broiler</strain>
    </source>
</reference>
<dbReference type="Bgee" id="ENSGALG00000040663">
    <property type="expression patterns" value="Expressed in spermatid and 13 other cell types or tissues"/>
</dbReference>
<feature type="compositionally biased region" description="Basic and acidic residues" evidence="7">
    <location>
        <begin position="593"/>
        <end position="603"/>
    </location>
</feature>
<dbReference type="CDD" id="cd01796">
    <property type="entry name" value="Ubl_Ddi1_like"/>
    <property type="match status" value="1"/>
</dbReference>
<dbReference type="SUPFAM" id="SSF54236">
    <property type="entry name" value="Ubiquitin-like"/>
    <property type="match status" value="1"/>
</dbReference>
<dbReference type="GO" id="GO:0015031">
    <property type="term" value="P:protein transport"/>
    <property type="evidence" value="ECO:0007669"/>
    <property type="project" value="UniProtKB-KW"/>
</dbReference>
<dbReference type="InterPro" id="IPR029071">
    <property type="entry name" value="Ubiquitin-like_domsf"/>
</dbReference>
<dbReference type="RefSeq" id="XP_040544735.1">
    <property type="nucleotide sequence ID" value="XM_040688801.2"/>
</dbReference>
<dbReference type="Gene3D" id="2.40.70.10">
    <property type="entry name" value="Acid Proteases"/>
    <property type="match status" value="1"/>
</dbReference>
<feature type="compositionally biased region" description="Polar residues" evidence="7">
    <location>
        <begin position="817"/>
        <end position="827"/>
    </location>
</feature>
<evidence type="ECO:0000256" key="4">
    <source>
        <dbReference type="ARBA" id="ARBA00022750"/>
    </source>
</evidence>
<evidence type="ECO:0000313" key="8">
    <source>
        <dbReference type="Ensembl" id="ENSGALP00010030503.1"/>
    </source>
</evidence>
<dbReference type="AlphaFoldDB" id="A0A1D5NXK6"/>
<feature type="region of interest" description="Disordered" evidence="7">
    <location>
        <begin position="910"/>
        <end position="969"/>
    </location>
</feature>
<dbReference type="SUPFAM" id="SSF50630">
    <property type="entry name" value="Acid proteases"/>
    <property type="match status" value="1"/>
</dbReference>
<dbReference type="PANTHER" id="PTHR15397">
    <property type="entry name" value="SODIUM-GLUCOSE COTRANSPORTER REGULATORY PROTEIN -RELATED"/>
    <property type="match status" value="1"/>
</dbReference>
<feature type="compositionally biased region" description="Polar residues" evidence="7">
    <location>
        <begin position="838"/>
        <end position="856"/>
    </location>
</feature>
<dbReference type="PROSITE" id="PS50053">
    <property type="entry name" value="UBIQUITIN_2"/>
    <property type="match status" value="1"/>
</dbReference>
<organism evidence="8 9">
    <name type="scientific">Gallus gallus</name>
    <name type="common">Chicken</name>
    <dbReference type="NCBI Taxonomy" id="9031"/>
    <lineage>
        <taxon>Eukaryota</taxon>
        <taxon>Metazoa</taxon>
        <taxon>Chordata</taxon>
        <taxon>Craniata</taxon>
        <taxon>Vertebrata</taxon>
        <taxon>Euteleostomi</taxon>
        <taxon>Archelosauria</taxon>
        <taxon>Archosauria</taxon>
        <taxon>Dinosauria</taxon>
        <taxon>Saurischia</taxon>
        <taxon>Theropoda</taxon>
        <taxon>Coelurosauria</taxon>
        <taxon>Aves</taxon>
        <taxon>Neognathae</taxon>
        <taxon>Galloanserae</taxon>
        <taxon>Galliformes</taxon>
        <taxon>Phasianidae</taxon>
        <taxon>Phasianinae</taxon>
        <taxon>Gallus</taxon>
    </lineage>
</organism>
<evidence type="ECO:0000256" key="3">
    <source>
        <dbReference type="ARBA" id="ARBA00022670"/>
    </source>
</evidence>
<dbReference type="InterPro" id="IPR019103">
    <property type="entry name" value="Peptidase_aspartic_DDI1-type"/>
</dbReference>
<dbReference type="CTD" id="84301"/>
<dbReference type="Pfam" id="PF00240">
    <property type="entry name" value="ubiquitin"/>
    <property type="match status" value="1"/>
</dbReference>
<dbReference type="CDD" id="cd05479">
    <property type="entry name" value="RP_DDI"/>
    <property type="match status" value="1"/>
</dbReference>
<dbReference type="FunCoup" id="A0A1D5NXK6">
    <property type="interactions" value="11"/>
</dbReference>
<proteinExistence type="evidence at protein level"/>
<dbReference type="Proteomes" id="UP000000539">
    <property type="component" value="Chromosome 21"/>
</dbReference>
<feature type="region of interest" description="Disordered" evidence="7">
    <location>
        <begin position="593"/>
        <end position="635"/>
    </location>
</feature>
<dbReference type="InParanoid" id="A0A1D5NXK6"/>
<evidence type="ECO:0000256" key="5">
    <source>
        <dbReference type="ARBA" id="ARBA00022801"/>
    </source>
</evidence>
<dbReference type="GO" id="GO:0072711">
    <property type="term" value="P:cellular response to hydroxyurea"/>
    <property type="evidence" value="ECO:0007669"/>
    <property type="project" value="UniProtKB-ARBA"/>
</dbReference>
<keyword evidence="2" id="KW-0813">Transport</keyword>
<evidence type="ECO:0007829" key="10">
    <source>
        <dbReference type="PeptideAtlas" id="A0A1D5NXK6"/>
    </source>
</evidence>
<dbReference type="PaxDb" id="9031-ENSGALP00000028982"/>
<dbReference type="PANTHER" id="PTHR15397:SF3">
    <property type="entry name" value="DNA DAMAGE INDUCIBLE 1 HOMOLOG 2"/>
    <property type="match status" value="1"/>
</dbReference>
<evidence type="ECO:0000256" key="7">
    <source>
        <dbReference type="SAM" id="MobiDB-lite"/>
    </source>
</evidence>
<dbReference type="GeneID" id="425541"/>
<feature type="compositionally biased region" description="Polar residues" evidence="7">
    <location>
        <begin position="104"/>
        <end position="113"/>
    </location>
</feature>
<feature type="region of interest" description="Disordered" evidence="7">
    <location>
        <begin position="102"/>
        <end position="128"/>
    </location>
</feature>
<dbReference type="FunFam" id="3.10.20.90:FF:000107">
    <property type="entry name" value="protein DDI1 homolog 2 isoform X1"/>
    <property type="match status" value="1"/>
</dbReference>
<dbReference type="SMR" id="A0A1D5NXK6"/>
<keyword evidence="3" id="KW-0645">Protease</keyword>
<dbReference type="Pfam" id="PF09668">
    <property type="entry name" value="Asp_protease"/>
    <property type="match status" value="1"/>
</dbReference>
<dbReference type="OrthoDB" id="1047367at2759"/>
<dbReference type="GO" id="GO:0004190">
    <property type="term" value="F:aspartic-type endopeptidase activity"/>
    <property type="evidence" value="ECO:0007669"/>
    <property type="project" value="UniProtKB-KW"/>
</dbReference>
<reference evidence="8" key="2">
    <citation type="submission" date="2025-08" db="UniProtKB">
        <authorList>
            <consortium name="Ensembl"/>
        </authorList>
    </citation>
    <scope>IDENTIFICATION</scope>
    <source>
        <strain evidence="8">broiler</strain>
    </source>
</reference>
<dbReference type="Ensembl" id="ENSGALT00010051312.1">
    <property type="protein sequence ID" value="ENSGALP00010030503.1"/>
    <property type="gene ID" value="ENSGALG00010021176.1"/>
</dbReference>
<dbReference type="VEuPathDB" id="HostDB:geneid_425541"/>
<keyword evidence="6" id="KW-0653">Protein transport</keyword>
<evidence type="ECO:0000256" key="1">
    <source>
        <dbReference type="ARBA" id="ARBA00009136"/>
    </source>
</evidence>
<evidence type="ECO:0000256" key="6">
    <source>
        <dbReference type="ARBA" id="ARBA00022927"/>
    </source>
</evidence>
<comment type="similarity">
    <text evidence="1">Belongs to the DDI1 family.</text>
</comment>
<keyword evidence="10" id="KW-1267">Proteomics identification</keyword>
<name>A0A1D5NXK6_CHICK</name>
<dbReference type="FunFam" id="2.40.70.10:FF:000005">
    <property type="entry name" value="DNA damage inducible 1 homolog 2"/>
    <property type="match status" value="1"/>
</dbReference>
<dbReference type="InterPro" id="IPR015940">
    <property type="entry name" value="UBA"/>
</dbReference>
<keyword evidence="5" id="KW-0378">Hydrolase</keyword>
<dbReference type="STRING" id="9031.ENSGALP00000045103"/>
<dbReference type="InterPro" id="IPR021109">
    <property type="entry name" value="Peptidase_aspartic_dom_sf"/>
</dbReference>
<dbReference type="PROSITE" id="PS50030">
    <property type="entry name" value="UBA"/>
    <property type="match status" value="1"/>
</dbReference>
<dbReference type="SMART" id="SM00165">
    <property type="entry name" value="UBA"/>
    <property type="match status" value="1"/>
</dbReference>
<feature type="compositionally biased region" description="Low complexity" evidence="7">
    <location>
        <begin position="934"/>
        <end position="945"/>
    </location>
</feature>
<keyword evidence="4" id="KW-0064">Aspartyl protease</keyword>
<evidence type="ECO:0000256" key="2">
    <source>
        <dbReference type="ARBA" id="ARBA00022448"/>
    </source>
</evidence>
<dbReference type="GO" id="GO:0051603">
    <property type="term" value="P:proteolysis involved in protein catabolic process"/>
    <property type="evidence" value="ECO:0007669"/>
    <property type="project" value="UniProtKB-ARBA"/>
</dbReference>
<feature type="compositionally biased region" description="Basic and acidic residues" evidence="7">
    <location>
        <begin position="388"/>
        <end position="400"/>
    </location>
</feature>
<dbReference type="InterPro" id="IPR000626">
    <property type="entry name" value="Ubiquitin-like_dom"/>
</dbReference>
<dbReference type="GO" id="GO:0031647">
    <property type="term" value="P:regulation of protein stability"/>
    <property type="evidence" value="ECO:0007669"/>
    <property type="project" value="UniProtKB-ARBA"/>
</dbReference>
<gene>
    <name evidence="8" type="primary">DDI2</name>
</gene>
<evidence type="ECO:0000313" key="9">
    <source>
        <dbReference type="Proteomes" id="UP000000539"/>
    </source>
</evidence>
<accession>A0A1D5NXK6</accession>
<dbReference type="OMA" id="SPEHQIT"/>
<dbReference type="GO" id="GO:0097752">
    <property type="term" value="P:regulation of DNA stability"/>
    <property type="evidence" value="ECO:0007669"/>
    <property type="project" value="UniProtKB-ARBA"/>
</dbReference>
<sequence length="1017" mass="111160">MLLTVFCLRRDRSELTFSLQVDADFELQNFRALCELESGIPAAESQIVYAERPLTDNNRSLASYGLKDGDVVILRQKDTVEPRPSIRFPALPRIDFSSIAVPGTSAQQRQSPAQRLRPSPPDAPSFSQGLENPALLREMLLANPHELSLLKERNPPLAEALLSGDLDKFTRVLLEQQQDRARREQERIRLYSADPFDLEAQAKIEEDIRQQNIEENMTIAMEEAPESFGQVVMLYINCKVNGHPVKAFVDSGAQMTIMSQACAERCNIMRLVDRRWAGIAKGVGTQKIIGRVHLAQVQIEGDFLACSFSILEEQPMDMLLGLDMLKRHQCSIDLKKNVLEIGTTGSQTAFLPEGELPECARLAYGAGREDVRPEEIADQELAEAIQKSVEEAENSDKETTSLEMPSLPASDGFQNPVQSSGLSSKICNPTNQLLDRSIFSPVSTRLSKASLTEPIDPKAVKSFESSTECQITPEKDYPLVLQHLSNISSLANNDHSLQTEEVNCCSPACLSQNTLEETFLADSLMECNTIEQGCGEEPLLEVTKENSLTDSTTKLGQIKNASLPSELKEPKQKNKLTIKHQMYKEPEKFEHLEEQTDKTDLEHPGNIGGVEKPAVEEEGRTVSQPESPPAEMREGRLEKADLSCVKGHIQASCSCVHMEVDTAERSVAEVHISASKQKWQAKNGRALDLNSDASSMELESLKSATSLSDAASTSDVLQSKSTSEIPTKCNELSNLTSENSSSPSIIHQQDTDLCRHLEEPCFSLASALKELHKLLISCKGECKVLTSEVSQLEMVCKEQVQQKGFSEDERKGLDPDGQQQSSSSFNVRSEGGKKERSQPCNSGTENVSLESVTHMESASGEDAFEIPKFSGKSDLIVVTSAGKSDQQESSEQAKVLPEWFLSSTLEQSTVSSQPALDEGTSQDIQASLTRAPERSSSSAPDSPASLGGCEEPLPSPPAESTELSLVASPPAFSPADVDRILGAGFTTQEALEALEQADGNADLALLILLAKSIVVPT</sequence>
<feature type="region of interest" description="Disordered" evidence="7">
    <location>
        <begin position="388"/>
        <end position="409"/>
    </location>
</feature>
<dbReference type="InterPro" id="IPR057273">
    <property type="entry name" value="Ddi1/2_HDD"/>
</dbReference>
<feature type="region of interest" description="Disordered" evidence="7">
    <location>
        <begin position="806"/>
        <end position="859"/>
    </location>
</feature>